<dbReference type="AlphaFoldDB" id="A0AAV7REA7"/>
<evidence type="ECO:0000313" key="1">
    <source>
        <dbReference type="EMBL" id="KAJ1149075.1"/>
    </source>
</evidence>
<evidence type="ECO:0000313" key="2">
    <source>
        <dbReference type="Proteomes" id="UP001066276"/>
    </source>
</evidence>
<name>A0AAV7REA7_PLEWA</name>
<keyword evidence="2" id="KW-1185">Reference proteome</keyword>
<dbReference type="Proteomes" id="UP001066276">
    <property type="component" value="Chromosome 5"/>
</dbReference>
<protein>
    <submittedName>
        <fullName evidence="1">Uncharacterized protein</fullName>
    </submittedName>
</protein>
<accession>A0AAV7REA7</accession>
<organism evidence="1 2">
    <name type="scientific">Pleurodeles waltl</name>
    <name type="common">Iberian ribbed newt</name>
    <dbReference type="NCBI Taxonomy" id="8319"/>
    <lineage>
        <taxon>Eukaryota</taxon>
        <taxon>Metazoa</taxon>
        <taxon>Chordata</taxon>
        <taxon>Craniata</taxon>
        <taxon>Vertebrata</taxon>
        <taxon>Euteleostomi</taxon>
        <taxon>Amphibia</taxon>
        <taxon>Batrachia</taxon>
        <taxon>Caudata</taxon>
        <taxon>Salamandroidea</taxon>
        <taxon>Salamandridae</taxon>
        <taxon>Pleurodelinae</taxon>
        <taxon>Pleurodeles</taxon>
    </lineage>
</organism>
<reference evidence="1" key="1">
    <citation type="journal article" date="2022" name="bioRxiv">
        <title>Sequencing and chromosome-scale assembly of the giantPleurodeles waltlgenome.</title>
        <authorList>
            <person name="Brown T."/>
            <person name="Elewa A."/>
            <person name="Iarovenko S."/>
            <person name="Subramanian E."/>
            <person name="Araus A.J."/>
            <person name="Petzold A."/>
            <person name="Susuki M."/>
            <person name="Suzuki K.-i.T."/>
            <person name="Hayashi T."/>
            <person name="Toyoda A."/>
            <person name="Oliveira C."/>
            <person name="Osipova E."/>
            <person name="Leigh N.D."/>
            <person name="Simon A."/>
            <person name="Yun M.H."/>
        </authorList>
    </citation>
    <scope>NUCLEOTIDE SEQUENCE</scope>
    <source>
        <strain evidence="1">20211129_DDA</strain>
        <tissue evidence="1">Liver</tissue>
    </source>
</reference>
<proteinExistence type="predicted"/>
<sequence length="66" mass="7237">MGFRGTPFLRDEREGARCLSEDAAGSRRLQKRFPAANGIPCRVFRECPGRTLKVSLLSLSVPGACQ</sequence>
<gene>
    <name evidence="1" type="ORF">NDU88_001893</name>
</gene>
<comment type="caution">
    <text evidence="1">The sequence shown here is derived from an EMBL/GenBank/DDBJ whole genome shotgun (WGS) entry which is preliminary data.</text>
</comment>
<dbReference type="EMBL" id="JANPWB010000009">
    <property type="protein sequence ID" value="KAJ1149075.1"/>
    <property type="molecule type" value="Genomic_DNA"/>
</dbReference>